<feature type="compositionally biased region" description="Polar residues" evidence="1">
    <location>
        <begin position="62"/>
        <end position="71"/>
    </location>
</feature>
<dbReference type="EMBL" id="LDEV01000762">
    <property type="protein sequence ID" value="KLJ12660.1"/>
    <property type="molecule type" value="Genomic_DNA"/>
</dbReference>
<evidence type="ECO:0000256" key="1">
    <source>
        <dbReference type="SAM" id="MobiDB-lite"/>
    </source>
</evidence>
<feature type="compositionally biased region" description="Polar residues" evidence="1">
    <location>
        <begin position="223"/>
        <end position="232"/>
    </location>
</feature>
<feature type="compositionally biased region" description="Polar residues" evidence="1">
    <location>
        <begin position="433"/>
        <end position="449"/>
    </location>
</feature>
<dbReference type="STRING" id="2060906.A0A0H1BMR3"/>
<feature type="region of interest" description="Disordered" evidence="1">
    <location>
        <begin position="111"/>
        <end position="362"/>
    </location>
</feature>
<feature type="compositionally biased region" description="Basic and acidic residues" evidence="1">
    <location>
        <begin position="285"/>
        <end position="310"/>
    </location>
</feature>
<keyword evidence="3" id="KW-1185">Reference proteome</keyword>
<feature type="region of interest" description="Disordered" evidence="1">
    <location>
        <begin position="38"/>
        <end position="71"/>
    </location>
</feature>
<evidence type="ECO:0000313" key="2">
    <source>
        <dbReference type="EMBL" id="KLJ12660.1"/>
    </source>
</evidence>
<evidence type="ECO:0000313" key="3">
    <source>
        <dbReference type="Proteomes" id="UP000053573"/>
    </source>
</evidence>
<dbReference type="Proteomes" id="UP000053573">
    <property type="component" value="Unassembled WGS sequence"/>
</dbReference>
<proteinExistence type="predicted"/>
<accession>A0A0H1BMR3</accession>
<feature type="compositionally biased region" description="Acidic residues" evidence="1">
    <location>
        <begin position="166"/>
        <end position="184"/>
    </location>
</feature>
<dbReference type="OrthoDB" id="5423493at2759"/>
<gene>
    <name evidence="2" type="ORF">EMPG_12333</name>
</gene>
<feature type="region of interest" description="Disordered" evidence="1">
    <location>
        <begin position="377"/>
        <end position="481"/>
    </location>
</feature>
<name>A0A0H1BMR3_9EURO</name>
<protein>
    <submittedName>
        <fullName evidence="2">Uncharacterized protein</fullName>
    </submittedName>
</protein>
<dbReference type="AlphaFoldDB" id="A0A0H1BMR3"/>
<feature type="compositionally biased region" description="Polar residues" evidence="1">
    <location>
        <begin position="187"/>
        <end position="214"/>
    </location>
</feature>
<feature type="compositionally biased region" description="Basic residues" evidence="1">
    <location>
        <begin position="331"/>
        <end position="341"/>
    </location>
</feature>
<comment type="caution">
    <text evidence="2">The sequence shown here is derived from an EMBL/GenBank/DDBJ whole genome shotgun (WGS) entry which is preliminary data.</text>
</comment>
<feature type="compositionally biased region" description="Acidic residues" evidence="1">
    <location>
        <begin position="243"/>
        <end position="254"/>
    </location>
</feature>
<organism evidence="2 3">
    <name type="scientific">Blastomyces silverae</name>
    <dbReference type="NCBI Taxonomy" id="2060906"/>
    <lineage>
        <taxon>Eukaryota</taxon>
        <taxon>Fungi</taxon>
        <taxon>Dikarya</taxon>
        <taxon>Ascomycota</taxon>
        <taxon>Pezizomycotina</taxon>
        <taxon>Eurotiomycetes</taxon>
        <taxon>Eurotiomycetidae</taxon>
        <taxon>Onygenales</taxon>
        <taxon>Ajellomycetaceae</taxon>
        <taxon>Blastomyces</taxon>
    </lineage>
</organism>
<feature type="compositionally biased region" description="Basic and acidic residues" evidence="1">
    <location>
        <begin position="391"/>
        <end position="403"/>
    </location>
</feature>
<sequence>MPRPPARRGRRPKAVNPPEVVAVCNDRQSDADSFAVVIIPKSNHAQGPEGQDGNTGDDGENSPETAYLQTSESVVNEERHLEAVIHQAQTPISKHQNGASDLPTRIDAMSSAAGKAIHPSHPNRGDASSRVQKIGTPAFESSMLSNFRRRPRQPSILQMMQGDPSSELDDDDDMLGSFNPDDESTPLKFSNCQSIPYDSISTPSSAPRNLSPASLTKRKLHNKTQVQVSLSPDPSELAIAADENTDNSTSEDDSLPTPRGAQSPEPLELLSQTMMPPESSPASSVEKRRLDTAHDERPENEKSLPSRERQPATVYKPRVSTETLRENLLPQRRRLQRRRVLNHSNTLTSDDNENEPFFSDHSDTFEADQDELSYTASRVSKKRKDMAGVPEARKGRGNKERTDTVGNNRNRRRTPAMKSSNNIGPSKNAHLARSNTGDKTTYFSPNSHEGLTDKENQSIRASSPPLDSEEPFSTADISPPASERVFLSDELMQQAQKFAEISQWPLEFEDVAVASCQSSPFR</sequence>
<reference evidence="3" key="1">
    <citation type="journal article" date="2015" name="PLoS Genet.">
        <title>The dynamic genome and transcriptome of the human fungal pathogen Blastomyces and close relative Emmonsia.</title>
        <authorList>
            <person name="Munoz J.F."/>
            <person name="Gauthier G.M."/>
            <person name="Desjardins C.A."/>
            <person name="Gallo J.E."/>
            <person name="Holder J."/>
            <person name="Sullivan T.D."/>
            <person name="Marty A.J."/>
            <person name="Carmen J.C."/>
            <person name="Chen Z."/>
            <person name="Ding L."/>
            <person name="Gujja S."/>
            <person name="Magrini V."/>
            <person name="Misas E."/>
            <person name="Mitreva M."/>
            <person name="Priest M."/>
            <person name="Saif S."/>
            <person name="Whiston E.A."/>
            <person name="Young S."/>
            <person name="Zeng Q."/>
            <person name="Goldman W.E."/>
            <person name="Mardis E.R."/>
            <person name="Taylor J.W."/>
            <person name="McEwen J.G."/>
            <person name="Clay O.K."/>
            <person name="Klein B.S."/>
            <person name="Cuomo C.A."/>
        </authorList>
    </citation>
    <scope>NUCLEOTIDE SEQUENCE [LARGE SCALE GENOMIC DNA]</scope>
    <source>
        <strain evidence="3">UAMH 139</strain>
    </source>
</reference>